<dbReference type="PANTHER" id="PTHR46401:SF2">
    <property type="entry name" value="GLYCOSYLTRANSFERASE WBBK-RELATED"/>
    <property type="match status" value="1"/>
</dbReference>
<evidence type="ECO:0000256" key="1">
    <source>
        <dbReference type="ARBA" id="ARBA00022679"/>
    </source>
</evidence>
<name>A0A2K2G209_9SPHN</name>
<dbReference type="AlphaFoldDB" id="A0A2K2G209"/>
<keyword evidence="1" id="KW-0808">Transferase</keyword>
<organism evidence="2 3">
    <name type="scientific">Novosphingobium guangzhouense</name>
    <dbReference type="NCBI Taxonomy" id="1850347"/>
    <lineage>
        <taxon>Bacteria</taxon>
        <taxon>Pseudomonadati</taxon>
        <taxon>Pseudomonadota</taxon>
        <taxon>Alphaproteobacteria</taxon>
        <taxon>Sphingomonadales</taxon>
        <taxon>Sphingomonadaceae</taxon>
        <taxon>Novosphingobium</taxon>
    </lineage>
</organism>
<keyword evidence="3" id="KW-1185">Reference proteome</keyword>
<proteinExistence type="predicted"/>
<protein>
    <recommendedName>
        <fullName evidence="4">Glycosyl transferase family 1 domain-containing protein</fullName>
    </recommendedName>
</protein>
<dbReference type="GO" id="GO:0016757">
    <property type="term" value="F:glycosyltransferase activity"/>
    <property type="evidence" value="ECO:0007669"/>
    <property type="project" value="TreeGrafter"/>
</dbReference>
<accession>A0A2K2G209</accession>
<evidence type="ECO:0000313" key="2">
    <source>
        <dbReference type="EMBL" id="PNU05079.1"/>
    </source>
</evidence>
<dbReference type="Pfam" id="PF13692">
    <property type="entry name" value="Glyco_trans_1_4"/>
    <property type="match status" value="1"/>
</dbReference>
<dbReference type="SUPFAM" id="SSF53756">
    <property type="entry name" value="UDP-Glycosyltransferase/glycogen phosphorylase"/>
    <property type="match status" value="1"/>
</dbReference>
<evidence type="ECO:0008006" key="4">
    <source>
        <dbReference type="Google" id="ProtNLM"/>
    </source>
</evidence>
<dbReference type="PANTHER" id="PTHR46401">
    <property type="entry name" value="GLYCOSYLTRANSFERASE WBBK-RELATED"/>
    <property type="match status" value="1"/>
</dbReference>
<dbReference type="EMBL" id="LYMM01000029">
    <property type="protein sequence ID" value="PNU05079.1"/>
    <property type="molecule type" value="Genomic_DNA"/>
</dbReference>
<dbReference type="Proteomes" id="UP000236327">
    <property type="component" value="Unassembled WGS sequence"/>
</dbReference>
<evidence type="ECO:0000313" key="3">
    <source>
        <dbReference type="Proteomes" id="UP000236327"/>
    </source>
</evidence>
<sequence>MVVASLAGERMYPKPRASTEGRPYFLCVGTIESRKNHALLVNIWRRLIERNGAQSPRLLIVGQWGVGSQRLRDMLISSPQLHGHVTVLDRCGDEEMGRLVKGARALLMPTLCEGFGLPMVEAIQLGTPVIATDLPCFREIGQGIPTLLPPSDEAAWEALIEHFGPEHPEHIRQLDRARQFRPTSWNDHFFKIEDWLPTLSERKHPLPERANHSDRLPMSANLPFLSIE</sequence>
<comment type="caution">
    <text evidence="2">The sequence shown here is derived from an EMBL/GenBank/DDBJ whole genome shotgun (WGS) entry which is preliminary data.</text>
</comment>
<reference evidence="2 3" key="1">
    <citation type="submission" date="2016-05" db="EMBL/GenBank/DDBJ databases">
        <title>Complete genome sequence of Novosphingobium guangzhouense SA925(T).</title>
        <authorList>
            <person name="Sha S."/>
        </authorList>
    </citation>
    <scope>NUCLEOTIDE SEQUENCE [LARGE SCALE GENOMIC DNA]</scope>
    <source>
        <strain evidence="2 3">SA925</strain>
    </source>
</reference>
<gene>
    <name evidence="2" type="ORF">A8V01_04445</name>
</gene>
<dbReference type="Gene3D" id="3.40.50.2000">
    <property type="entry name" value="Glycogen Phosphorylase B"/>
    <property type="match status" value="1"/>
</dbReference>